<dbReference type="InterPro" id="IPR030511">
    <property type="entry name" value="TTC26"/>
</dbReference>
<keyword evidence="4" id="KW-0802">TPR repeat</keyword>
<keyword evidence="3" id="KW-0677">Repeat</keyword>
<keyword evidence="8" id="KW-1185">Reference proteome</keyword>
<dbReference type="eggNOG" id="KOG3785">
    <property type="taxonomic scope" value="Eukaryota"/>
</dbReference>
<dbReference type="SUPFAM" id="SSF56112">
    <property type="entry name" value="Protein kinase-like (PK-like)"/>
    <property type="match status" value="1"/>
</dbReference>
<dbReference type="STRING" id="857967.G0QVW6"/>
<dbReference type="OMA" id="FIIRRDY"/>
<reference evidence="7 8" key="1">
    <citation type="submission" date="2011-07" db="EMBL/GenBank/DDBJ databases">
        <authorList>
            <person name="Coyne R."/>
            <person name="Brami D."/>
            <person name="Johnson J."/>
            <person name="Hostetler J."/>
            <person name="Hannick L."/>
            <person name="Clark T."/>
            <person name="Cassidy-Hanley D."/>
            <person name="Inman J."/>
        </authorList>
    </citation>
    <scope>NUCLEOTIDE SEQUENCE [LARGE SCALE GENOMIC DNA]</scope>
    <source>
        <strain evidence="7 8">G5</strain>
    </source>
</reference>
<accession>G0QVW6</accession>
<evidence type="ECO:0000256" key="5">
    <source>
        <dbReference type="ARBA" id="ARBA00023273"/>
    </source>
</evidence>
<dbReference type="Pfam" id="PF00069">
    <property type="entry name" value="Pkinase"/>
    <property type="match status" value="1"/>
</dbReference>
<dbReference type="GO" id="GO:0005524">
    <property type="term" value="F:ATP binding"/>
    <property type="evidence" value="ECO:0007669"/>
    <property type="project" value="InterPro"/>
</dbReference>
<dbReference type="PANTHER" id="PTHR14781:SF0">
    <property type="entry name" value="INTRAFLAGELLAR TRANSPORT PROTEIN 56"/>
    <property type="match status" value="1"/>
</dbReference>
<gene>
    <name evidence="7" type="ORF">IMG5_127350</name>
</gene>
<dbReference type="Gene3D" id="1.10.510.10">
    <property type="entry name" value="Transferase(Phosphotransferase) domain 1"/>
    <property type="match status" value="1"/>
</dbReference>
<dbReference type="PANTHER" id="PTHR14781">
    <property type="entry name" value="INTRAFLAGELLAR TRANSPORT PROTEIN 56"/>
    <property type="match status" value="1"/>
</dbReference>
<dbReference type="GO" id="GO:0120170">
    <property type="term" value="F:intraciliary transport particle B binding"/>
    <property type="evidence" value="ECO:0007669"/>
    <property type="project" value="TreeGrafter"/>
</dbReference>
<dbReference type="InterPro" id="IPR000719">
    <property type="entry name" value="Prot_kinase_dom"/>
</dbReference>
<dbReference type="eggNOG" id="KOG1163">
    <property type="taxonomic scope" value="Eukaryota"/>
</dbReference>
<dbReference type="AlphaFoldDB" id="G0QVW6"/>
<dbReference type="RefSeq" id="XP_004032218.1">
    <property type="nucleotide sequence ID" value="XM_004032170.1"/>
</dbReference>
<sequence>MTLLGLQTITILENLHKKNIIHRDIKPENFVIGPNCDYDKIFLVDFGLAKFYSNNNIHISLKKNKGMIGTARYASINAHLGLEQSRRDDLESLGYCLVYFLNNKLPWQSVYGQSKEEKYQKIQNIKQQFSNYKYFKELPQEFLIFMKYIKELQFDENPNYDFLRPGSSISKAKINKQSSGVAVRKVENKIPQLDEYIKKRDWVGSIVHLENERRLTDTKEETQLWHAYCCFHNGDYKKAIQIYDDMTKKPEYNKVLHVYKACCHYALCNYDEAKREAQKGTECDLQNRLMFHIAHKKSDEKNLMAYHHKLNDTTQDQLCLAAIHFLRSHHEEAVDIYKKLLLENKEYLAINVYIALCYYKLDYYDVSLEILSAYINQNPSSIIAANLKAVNQYQLFSGKIAEDSFKPLQQAYEGSNIFEDNDLLRHNLVVFRGGENALQVFPPLIDVFPEARLNLVIYHLKNGSYQEAFTLVKDLEPSVPREYIIKGVVYAVLGQENDQKEHLKAAQQLFQLVGSSASECDTIPGRQCMASCFFLLKQFEDVLVYLKSIRNFFQNDDDFNWNYAIACSGNGQYKDSEEAFTLIQNEKYRNDDTYIRWLTRTYIMNGKPKLAWELYINMETSSESFQLLLLIANDCYKMGHFYYAAKAFDILERLDSERDYEDALRGAVVGVFQMVIAQKDSSDHLVEVLNMLKSGGNNPQVEYIFKVVRKWGQEHGVQI</sequence>
<evidence type="ECO:0000259" key="6">
    <source>
        <dbReference type="PROSITE" id="PS50011"/>
    </source>
</evidence>
<dbReference type="Gene3D" id="1.25.40.10">
    <property type="entry name" value="Tetratricopeptide repeat domain"/>
    <property type="match status" value="2"/>
</dbReference>
<dbReference type="PROSITE" id="PS50011">
    <property type="entry name" value="PROTEIN_KINASE_DOM"/>
    <property type="match status" value="1"/>
</dbReference>
<comment type="similarity">
    <text evidence="2">Belongs to the IFT56 family.</text>
</comment>
<dbReference type="EC" id="2.7.11.1" evidence="7"/>
<evidence type="ECO:0000256" key="3">
    <source>
        <dbReference type="ARBA" id="ARBA00022737"/>
    </source>
</evidence>
<dbReference type="InterPro" id="IPR011009">
    <property type="entry name" value="Kinase-like_dom_sf"/>
</dbReference>
<protein>
    <submittedName>
        <fullName evidence="7">Tetratricopeptide repeat protein</fullName>
        <ecNumber evidence="7">2.7.11.1</ecNumber>
    </submittedName>
</protein>
<evidence type="ECO:0000256" key="2">
    <source>
        <dbReference type="ARBA" id="ARBA00007834"/>
    </source>
</evidence>
<feature type="domain" description="Protein kinase" evidence="6">
    <location>
        <begin position="1"/>
        <end position="229"/>
    </location>
</feature>
<dbReference type="Pfam" id="PF01535">
    <property type="entry name" value="PPR"/>
    <property type="match status" value="1"/>
</dbReference>
<dbReference type="SUPFAM" id="SSF48452">
    <property type="entry name" value="TPR-like"/>
    <property type="match status" value="3"/>
</dbReference>
<dbReference type="InterPro" id="IPR011990">
    <property type="entry name" value="TPR-like_helical_dom_sf"/>
</dbReference>
<comment type="subcellular location">
    <subcellularLocation>
        <location evidence="1">Cell projection</location>
        <location evidence="1">Cilium</location>
    </subcellularLocation>
</comment>
<dbReference type="OrthoDB" id="95390at2759"/>
<evidence type="ECO:0000256" key="4">
    <source>
        <dbReference type="ARBA" id="ARBA00022803"/>
    </source>
</evidence>
<dbReference type="EMBL" id="GL983967">
    <property type="protein sequence ID" value="EGR30631.1"/>
    <property type="molecule type" value="Genomic_DNA"/>
</dbReference>
<dbReference type="GO" id="GO:0035735">
    <property type="term" value="P:intraciliary transport involved in cilium assembly"/>
    <property type="evidence" value="ECO:0007669"/>
    <property type="project" value="TreeGrafter"/>
</dbReference>
<dbReference type="InParanoid" id="G0QVW6"/>
<dbReference type="Proteomes" id="UP000008983">
    <property type="component" value="Unassembled WGS sequence"/>
</dbReference>
<dbReference type="GO" id="GO:0004674">
    <property type="term" value="F:protein serine/threonine kinase activity"/>
    <property type="evidence" value="ECO:0007669"/>
    <property type="project" value="UniProtKB-EC"/>
</dbReference>
<keyword evidence="5" id="KW-0966">Cell projection</keyword>
<proteinExistence type="inferred from homology"/>
<dbReference type="InterPro" id="IPR002885">
    <property type="entry name" value="PPR_rpt"/>
</dbReference>
<dbReference type="InterPro" id="IPR008271">
    <property type="entry name" value="Ser/Thr_kinase_AS"/>
</dbReference>
<dbReference type="GO" id="GO:0035720">
    <property type="term" value="P:intraciliary anterograde transport"/>
    <property type="evidence" value="ECO:0007669"/>
    <property type="project" value="TreeGrafter"/>
</dbReference>
<name>G0QVW6_ICHMU</name>
<dbReference type="GO" id="GO:0097546">
    <property type="term" value="C:ciliary base"/>
    <property type="evidence" value="ECO:0007669"/>
    <property type="project" value="TreeGrafter"/>
</dbReference>
<dbReference type="GeneID" id="14906747"/>
<evidence type="ECO:0000256" key="1">
    <source>
        <dbReference type="ARBA" id="ARBA00004138"/>
    </source>
</evidence>
<dbReference type="PROSITE" id="PS00108">
    <property type="entry name" value="PROTEIN_KINASE_ST"/>
    <property type="match status" value="1"/>
</dbReference>
<evidence type="ECO:0000313" key="8">
    <source>
        <dbReference type="Proteomes" id="UP000008983"/>
    </source>
</evidence>
<keyword evidence="7" id="KW-0808">Transferase</keyword>
<dbReference type="GO" id="GO:0030992">
    <property type="term" value="C:intraciliary transport particle B"/>
    <property type="evidence" value="ECO:0007669"/>
    <property type="project" value="TreeGrafter"/>
</dbReference>
<dbReference type="GO" id="GO:0036064">
    <property type="term" value="C:ciliary basal body"/>
    <property type="evidence" value="ECO:0007669"/>
    <property type="project" value="TreeGrafter"/>
</dbReference>
<organism evidence="7 8">
    <name type="scientific">Ichthyophthirius multifiliis</name>
    <name type="common">White spot disease agent</name>
    <name type="synonym">Ich</name>
    <dbReference type="NCBI Taxonomy" id="5932"/>
    <lineage>
        <taxon>Eukaryota</taxon>
        <taxon>Sar</taxon>
        <taxon>Alveolata</taxon>
        <taxon>Ciliophora</taxon>
        <taxon>Intramacronucleata</taxon>
        <taxon>Oligohymenophorea</taxon>
        <taxon>Hymenostomatida</taxon>
        <taxon>Ophryoglenina</taxon>
        <taxon>Ichthyophthirius</taxon>
    </lineage>
</organism>
<evidence type="ECO:0000313" key="7">
    <source>
        <dbReference type="EMBL" id="EGR30631.1"/>
    </source>
</evidence>